<sequence>MLTTPQYLNLPFFCDPGLVWIPPHSINMLHKTAYTMNEIFHLLWSVLHDLGLIQIPSHSVKTLDKTVYETVEPLWR</sequence>
<dbReference type="EMBL" id="KN839066">
    <property type="protein sequence ID" value="KIJ91035.1"/>
    <property type="molecule type" value="Genomic_DNA"/>
</dbReference>
<evidence type="ECO:0000313" key="1">
    <source>
        <dbReference type="EMBL" id="KIJ91035.1"/>
    </source>
</evidence>
<dbReference type="Proteomes" id="UP000054477">
    <property type="component" value="Unassembled WGS sequence"/>
</dbReference>
<keyword evidence="2" id="KW-1185">Reference proteome</keyword>
<name>A0A0C9WMD1_9AGAR</name>
<evidence type="ECO:0000313" key="2">
    <source>
        <dbReference type="Proteomes" id="UP000054477"/>
    </source>
</evidence>
<reference evidence="1 2" key="1">
    <citation type="submission" date="2014-04" db="EMBL/GenBank/DDBJ databases">
        <authorList>
            <consortium name="DOE Joint Genome Institute"/>
            <person name="Kuo A."/>
            <person name="Kohler A."/>
            <person name="Nagy L.G."/>
            <person name="Floudas D."/>
            <person name="Copeland A."/>
            <person name="Barry K.W."/>
            <person name="Cichocki N."/>
            <person name="Veneault-Fourrey C."/>
            <person name="LaButti K."/>
            <person name="Lindquist E.A."/>
            <person name="Lipzen A."/>
            <person name="Lundell T."/>
            <person name="Morin E."/>
            <person name="Murat C."/>
            <person name="Sun H."/>
            <person name="Tunlid A."/>
            <person name="Henrissat B."/>
            <person name="Grigoriev I.V."/>
            <person name="Hibbett D.S."/>
            <person name="Martin F."/>
            <person name="Nordberg H.P."/>
            <person name="Cantor M.N."/>
            <person name="Hua S.X."/>
        </authorList>
    </citation>
    <scope>NUCLEOTIDE SEQUENCE [LARGE SCALE GENOMIC DNA]</scope>
    <source>
        <strain evidence="1 2">LaAM-08-1</strain>
    </source>
</reference>
<gene>
    <name evidence="1" type="ORF">K443DRAFT_115705</name>
</gene>
<protein>
    <submittedName>
        <fullName evidence="1">Uncharacterized protein</fullName>
    </submittedName>
</protein>
<accession>A0A0C9WMD1</accession>
<dbReference type="AlphaFoldDB" id="A0A0C9WMD1"/>
<organism evidence="1 2">
    <name type="scientific">Laccaria amethystina LaAM-08-1</name>
    <dbReference type="NCBI Taxonomy" id="1095629"/>
    <lineage>
        <taxon>Eukaryota</taxon>
        <taxon>Fungi</taxon>
        <taxon>Dikarya</taxon>
        <taxon>Basidiomycota</taxon>
        <taxon>Agaricomycotina</taxon>
        <taxon>Agaricomycetes</taxon>
        <taxon>Agaricomycetidae</taxon>
        <taxon>Agaricales</taxon>
        <taxon>Agaricineae</taxon>
        <taxon>Hydnangiaceae</taxon>
        <taxon>Laccaria</taxon>
    </lineage>
</organism>
<reference evidence="2" key="2">
    <citation type="submission" date="2015-01" db="EMBL/GenBank/DDBJ databases">
        <title>Evolutionary Origins and Diversification of the Mycorrhizal Mutualists.</title>
        <authorList>
            <consortium name="DOE Joint Genome Institute"/>
            <consortium name="Mycorrhizal Genomics Consortium"/>
            <person name="Kohler A."/>
            <person name="Kuo A."/>
            <person name="Nagy L.G."/>
            <person name="Floudas D."/>
            <person name="Copeland A."/>
            <person name="Barry K.W."/>
            <person name="Cichocki N."/>
            <person name="Veneault-Fourrey C."/>
            <person name="LaButti K."/>
            <person name="Lindquist E.A."/>
            <person name="Lipzen A."/>
            <person name="Lundell T."/>
            <person name="Morin E."/>
            <person name="Murat C."/>
            <person name="Riley R."/>
            <person name="Ohm R."/>
            <person name="Sun H."/>
            <person name="Tunlid A."/>
            <person name="Henrissat B."/>
            <person name="Grigoriev I.V."/>
            <person name="Hibbett D.S."/>
            <person name="Martin F."/>
        </authorList>
    </citation>
    <scope>NUCLEOTIDE SEQUENCE [LARGE SCALE GENOMIC DNA]</scope>
    <source>
        <strain evidence="2">LaAM-08-1</strain>
    </source>
</reference>
<dbReference type="HOGENOM" id="CLU_162828_1_0_1"/>
<proteinExistence type="predicted"/>